<proteinExistence type="inferred from homology"/>
<evidence type="ECO:0000256" key="6">
    <source>
        <dbReference type="ARBA" id="ARBA00022679"/>
    </source>
</evidence>
<comment type="pathway">
    <text evidence="11">Cofactor biosynthesis; ubiquinone biosynthesis.</text>
</comment>
<dbReference type="Gene3D" id="1.10.357.140">
    <property type="entry name" value="UbiA prenyltransferase"/>
    <property type="match status" value="1"/>
</dbReference>
<feature type="transmembrane region" description="Helical" evidence="11">
    <location>
        <begin position="187"/>
        <end position="206"/>
    </location>
</feature>
<evidence type="ECO:0000313" key="14">
    <source>
        <dbReference type="Proteomes" id="UP000216998"/>
    </source>
</evidence>
<dbReference type="GO" id="GO:0008412">
    <property type="term" value="F:4-hydroxybenzoate polyprenyltransferase activity"/>
    <property type="evidence" value="ECO:0007669"/>
    <property type="project" value="UniProtKB-UniRule"/>
</dbReference>
<comment type="catalytic activity">
    <reaction evidence="11">
        <text>all-trans-octaprenyl diphosphate + 4-hydroxybenzoate = 4-hydroxy-3-(all-trans-octaprenyl)benzoate + diphosphate</text>
        <dbReference type="Rhea" id="RHEA:27782"/>
        <dbReference type="ChEBI" id="CHEBI:1617"/>
        <dbReference type="ChEBI" id="CHEBI:17879"/>
        <dbReference type="ChEBI" id="CHEBI:33019"/>
        <dbReference type="ChEBI" id="CHEBI:57711"/>
        <dbReference type="EC" id="2.5.1.39"/>
    </reaction>
</comment>
<keyword evidence="4 11" id="KW-1003">Cell membrane</keyword>
<dbReference type="CDD" id="cd13959">
    <property type="entry name" value="PT_UbiA_COQ2"/>
    <property type="match status" value="1"/>
</dbReference>
<keyword evidence="6 11" id="KW-0808">Transferase</keyword>
<dbReference type="InterPro" id="IPR044878">
    <property type="entry name" value="UbiA_sf"/>
</dbReference>
<dbReference type="PANTHER" id="PTHR11048:SF28">
    <property type="entry name" value="4-HYDROXYBENZOATE POLYPRENYLTRANSFERASE, MITOCHONDRIAL"/>
    <property type="match status" value="1"/>
</dbReference>
<evidence type="ECO:0000256" key="7">
    <source>
        <dbReference type="ARBA" id="ARBA00022688"/>
    </source>
</evidence>
<evidence type="ECO:0000256" key="1">
    <source>
        <dbReference type="ARBA" id="ARBA00001946"/>
    </source>
</evidence>
<comment type="function">
    <text evidence="11">Catalyzes the prenylation of para-hydroxybenzoate (PHB) with an all-trans polyprenyl group. Mediates the second step in the final reaction sequence of ubiquinone-8 (UQ-8) biosynthesis, which is the condensation of the polyisoprenoid side chain with PHB, generating the first membrane-bound Q intermediate 3-octaprenyl-4-hydroxybenzoate.</text>
</comment>
<dbReference type="EMBL" id="NOXU01000031">
    <property type="protein sequence ID" value="OYQ32444.1"/>
    <property type="molecule type" value="Genomic_DNA"/>
</dbReference>
<dbReference type="InterPro" id="IPR006370">
    <property type="entry name" value="HB_polyprenyltransferase-like"/>
</dbReference>
<evidence type="ECO:0000256" key="11">
    <source>
        <dbReference type="HAMAP-Rule" id="MF_01635"/>
    </source>
</evidence>
<evidence type="ECO:0000256" key="5">
    <source>
        <dbReference type="ARBA" id="ARBA00022519"/>
    </source>
</evidence>
<keyword evidence="11" id="KW-0460">Magnesium</keyword>
<dbReference type="InterPro" id="IPR000537">
    <property type="entry name" value="UbiA_prenyltransferase"/>
</dbReference>
<keyword evidence="14" id="KW-1185">Reference proteome</keyword>
<keyword evidence="9 11" id="KW-1133">Transmembrane helix</keyword>
<evidence type="ECO:0000256" key="12">
    <source>
        <dbReference type="NCBIfam" id="TIGR01474"/>
    </source>
</evidence>
<dbReference type="NCBIfam" id="TIGR01474">
    <property type="entry name" value="ubiA_proteo"/>
    <property type="match status" value="1"/>
</dbReference>
<keyword evidence="10 11" id="KW-0472">Membrane</keyword>
<evidence type="ECO:0000256" key="2">
    <source>
        <dbReference type="ARBA" id="ARBA00004141"/>
    </source>
</evidence>
<feature type="transmembrane region" description="Helical" evidence="11">
    <location>
        <begin position="255"/>
        <end position="274"/>
    </location>
</feature>
<feature type="transmembrane region" description="Helical" evidence="11">
    <location>
        <begin position="41"/>
        <end position="60"/>
    </location>
</feature>
<protein>
    <recommendedName>
        <fullName evidence="11 12">4-hydroxybenzoate octaprenyltransferase</fullName>
        <ecNumber evidence="11 12">2.5.1.39</ecNumber>
    </recommendedName>
    <alternativeName>
        <fullName evidence="11">4-HB polyprenyltransferase</fullName>
    </alternativeName>
</protein>
<evidence type="ECO:0000256" key="8">
    <source>
        <dbReference type="ARBA" id="ARBA00022692"/>
    </source>
</evidence>
<gene>
    <name evidence="11" type="primary">ubiA</name>
    <name evidence="13" type="ORF">CHU95_16740</name>
</gene>
<comment type="subcellular location">
    <subcellularLocation>
        <location evidence="11">Cell inner membrane</location>
        <topology evidence="11">Multi-pass membrane protein</topology>
    </subcellularLocation>
    <subcellularLocation>
        <location evidence="2">Membrane</location>
        <topology evidence="2">Multi-pass membrane protein</topology>
    </subcellularLocation>
</comment>
<dbReference type="HAMAP" id="MF_01635">
    <property type="entry name" value="UbiA"/>
    <property type="match status" value="1"/>
</dbReference>
<dbReference type="PROSITE" id="PS00943">
    <property type="entry name" value="UBIA"/>
    <property type="match status" value="1"/>
</dbReference>
<evidence type="ECO:0000256" key="10">
    <source>
        <dbReference type="ARBA" id="ARBA00023136"/>
    </source>
</evidence>
<feature type="transmembrane region" description="Helical" evidence="11">
    <location>
        <begin position="294"/>
        <end position="313"/>
    </location>
</feature>
<dbReference type="RefSeq" id="WP_094457481.1">
    <property type="nucleotide sequence ID" value="NZ_NOXU01000031.1"/>
</dbReference>
<organism evidence="13 14">
    <name type="scientific">Niveispirillum lacus</name>
    <dbReference type="NCBI Taxonomy" id="1981099"/>
    <lineage>
        <taxon>Bacteria</taxon>
        <taxon>Pseudomonadati</taxon>
        <taxon>Pseudomonadota</taxon>
        <taxon>Alphaproteobacteria</taxon>
        <taxon>Rhodospirillales</taxon>
        <taxon>Azospirillaceae</taxon>
        <taxon>Niveispirillum</taxon>
    </lineage>
</organism>
<dbReference type="PANTHER" id="PTHR11048">
    <property type="entry name" value="PRENYLTRANSFERASES"/>
    <property type="match status" value="1"/>
</dbReference>
<dbReference type="FunFam" id="1.10.357.140:FF:000003">
    <property type="entry name" value="4-hydroxybenzoate polyprenyltransferase, mitochondrial"/>
    <property type="match status" value="1"/>
</dbReference>
<keyword evidence="5 11" id="KW-0997">Cell inner membrane</keyword>
<dbReference type="InterPro" id="IPR030470">
    <property type="entry name" value="UbiA_prenylTrfase_CS"/>
</dbReference>
<keyword evidence="7 11" id="KW-0831">Ubiquinone biosynthesis</keyword>
<dbReference type="OrthoDB" id="9782418at2"/>
<evidence type="ECO:0000313" key="13">
    <source>
        <dbReference type="EMBL" id="OYQ32444.1"/>
    </source>
</evidence>
<dbReference type="AlphaFoldDB" id="A0A255YUS9"/>
<dbReference type="UniPathway" id="UPA00232"/>
<name>A0A255YUS9_9PROT</name>
<dbReference type="Pfam" id="PF01040">
    <property type="entry name" value="UbiA"/>
    <property type="match status" value="1"/>
</dbReference>
<keyword evidence="8 11" id="KW-0812">Transmembrane</keyword>
<dbReference type="GO" id="GO:0006744">
    <property type="term" value="P:ubiquinone biosynthetic process"/>
    <property type="evidence" value="ECO:0007669"/>
    <property type="project" value="UniProtKB-UniRule"/>
</dbReference>
<dbReference type="Proteomes" id="UP000216998">
    <property type="component" value="Unassembled WGS sequence"/>
</dbReference>
<dbReference type="InterPro" id="IPR039653">
    <property type="entry name" value="Prenyltransferase"/>
</dbReference>
<comment type="similarity">
    <text evidence="3 11">Belongs to the UbiA prenyltransferase family.</text>
</comment>
<evidence type="ECO:0000256" key="3">
    <source>
        <dbReference type="ARBA" id="ARBA00005985"/>
    </source>
</evidence>
<accession>A0A255YUS9</accession>
<dbReference type="FunFam" id="1.20.120.1780:FF:000001">
    <property type="entry name" value="4-hydroxybenzoate octaprenyltransferase"/>
    <property type="match status" value="1"/>
</dbReference>
<comment type="cofactor">
    <cofactor evidence="1 11">
        <name>Mg(2+)</name>
        <dbReference type="ChEBI" id="CHEBI:18420"/>
    </cofactor>
</comment>
<dbReference type="GO" id="GO:0005886">
    <property type="term" value="C:plasma membrane"/>
    <property type="evidence" value="ECO:0007669"/>
    <property type="project" value="UniProtKB-SubCell"/>
</dbReference>
<sequence length="350" mass="38297">MTHASDTNAGHTDIRAGDWIDRHLPVAWRPYARLARLDRPIGTWLLLLPCWWSIALAAPAGGWPDLWLMLLFGIGAVILRGAGCTLNDILDRELDARVARTKVRPIPSGQVTVKQAMLFLVAQLLAGFLILIQLNMFAILLGAASLLLVCAYPLMKRITWWPQAFLGLTFNWGALLGWAAVRDELGWQPILLYIGGILWTLGYDTIYAHQDREDDAHVGIKSTALLFGNDSRRWVGGFYAGAFVFWLLALEPTGMFWGIMVPLLVTGALMVMQVRGWDMNDPADSLATFKAARFVGMALLVAIIVGIASLPSASNGGGGVAPGGHRGLPKPYMQQPMLQMADLATAISRR</sequence>
<reference evidence="13 14" key="1">
    <citation type="submission" date="2017-07" db="EMBL/GenBank/DDBJ databases">
        <title>Niveispirillum cyanobacteriorum sp. nov., isolated from cyanobacterial aggregates in a eutrophic lake.</title>
        <authorList>
            <person name="Cai H."/>
        </authorList>
    </citation>
    <scope>NUCLEOTIDE SEQUENCE [LARGE SCALE GENOMIC DNA]</scope>
    <source>
        <strain evidence="14">TH1-14</strain>
    </source>
</reference>
<dbReference type="EC" id="2.5.1.39" evidence="11 12"/>
<dbReference type="Gene3D" id="1.20.120.1780">
    <property type="entry name" value="UbiA prenyltransferase"/>
    <property type="match status" value="1"/>
</dbReference>
<evidence type="ECO:0000256" key="9">
    <source>
        <dbReference type="ARBA" id="ARBA00022989"/>
    </source>
</evidence>
<evidence type="ECO:0000256" key="4">
    <source>
        <dbReference type="ARBA" id="ARBA00022475"/>
    </source>
</evidence>
<feature type="transmembrane region" description="Helical" evidence="11">
    <location>
        <begin position="137"/>
        <end position="155"/>
    </location>
</feature>
<comment type="caution">
    <text evidence="13">The sequence shown here is derived from an EMBL/GenBank/DDBJ whole genome shotgun (WGS) entry which is preliminary data.</text>
</comment>
<feature type="transmembrane region" description="Helical" evidence="11">
    <location>
        <begin position="231"/>
        <end position="249"/>
    </location>
</feature>
<feature type="transmembrane region" description="Helical" evidence="11">
    <location>
        <begin position="164"/>
        <end position="181"/>
    </location>
</feature>